<feature type="non-terminal residue" evidence="1">
    <location>
        <position position="1"/>
    </location>
</feature>
<comment type="caution">
    <text evidence="1">The sequence shown here is derived from an EMBL/GenBank/DDBJ whole genome shotgun (WGS) entry which is preliminary data.</text>
</comment>
<evidence type="ECO:0000313" key="2">
    <source>
        <dbReference type="Proteomes" id="UP000789366"/>
    </source>
</evidence>
<protein>
    <submittedName>
        <fullName evidence="1">17196_t:CDS:1</fullName>
    </submittedName>
</protein>
<sequence>KINKKMIIQNEKESVYEKMKEKHKKLMNKNERKTQEFDPKKYDVITEKLFRCLSFLNKKSIYIFEENENKRLDRLVEAYFKISNSDFLKVLQFLDNKGQNNKNLQNEINKLKNENDELQNKIKEQEGIYQELENVKKQAEECLNTIKINYDKDATLEQKMNDIINFCKESIQKPLFRAFNKKVFCTKFYKISKTPKYEPVHKPKEARLKAAKRTRPDRIRAQKEELEKLRKEIFQLKKENDDLKKKLKKCKEKKEKKNNDLKKKLEECKDEKEKKDCLKENKKNLSKEDYKNLQEENKTLKENLEKLNIEIIKLSKEIDETKKEIKEYCILLNEKVDKILNNFIVEYNNNIETFDKILNNFIVEYNNDIETFDSKFDKIVTVKLKEENKIAQQQNDRLNVEYQKTVEWIRENRKTYSDKKFYYGVISQKLDTILLIFNTKDVYMLDFINSIICLFNNATKNLE</sequence>
<evidence type="ECO:0000313" key="1">
    <source>
        <dbReference type="EMBL" id="CAG8551249.1"/>
    </source>
</evidence>
<reference evidence="1" key="1">
    <citation type="submission" date="2021-06" db="EMBL/GenBank/DDBJ databases">
        <authorList>
            <person name="Kallberg Y."/>
            <person name="Tangrot J."/>
            <person name="Rosling A."/>
        </authorList>
    </citation>
    <scope>NUCLEOTIDE SEQUENCE</scope>
    <source>
        <strain evidence="1">28 12/20/2015</strain>
    </source>
</reference>
<dbReference type="Proteomes" id="UP000789366">
    <property type="component" value="Unassembled WGS sequence"/>
</dbReference>
<organism evidence="1 2">
    <name type="scientific">Cetraspora pellucida</name>
    <dbReference type="NCBI Taxonomy" id="1433469"/>
    <lineage>
        <taxon>Eukaryota</taxon>
        <taxon>Fungi</taxon>
        <taxon>Fungi incertae sedis</taxon>
        <taxon>Mucoromycota</taxon>
        <taxon>Glomeromycotina</taxon>
        <taxon>Glomeromycetes</taxon>
        <taxon>Diversisporales</taxon>
        <taxon>Gigasporaceae</taxon>
        <taxon>Cetraspora</taxon>
    </lineage>
</organism>
<keyword evidence="2" id="KW-1185">Reference proteome</keyword>
<name>A0ACA9LU65_9GLOM</name>
<feature type="non-terminal residue" evidence="1">
    <location>
        <position position="463"/>
    </location>
</feature>
<gene>
    <name evidence="1" type="ORF">SPELUC_LOCUS5214</name>
</gene>
<accession>A0ACA9LU65</accession>
<dbReference type="EMBL" id="CAJVPW010005180">
    <property type="protein sequence ID" value="CAG8551249.1"/>
    <property type="molecule type" value="Genomic_DNA"/>
</dbReference>
<proteinExistence type="predicted"/>